<keyword evidence="1" id="KW-0732">Signal</keyword>
<dbReference type="VEuPathDB" id="FungiDB:BCV72DRAFT_227602"/>
<dbReference type="AlphaFoldDB" id="A0A0A1MZ90"/>
<gene>
    <name evidence="2" type="ORF">BCV71DRAFT_225958</name>
</gene>
<dbReference type="Proteomes" id="UP000242381">
    <property type="component" value="Unassembled WGS sequence"/>
</dbReference>
<dbReference type="EMBL" id="KV921299">
    <property type="protein sequence ID" value="ORE20106.1"/>
    <property type="molecule type" value="Genomic_DNA"/>
</dbReference>
<feature type="signal peptide" evidence="1">
    <location>
        <begin position="1"/>
        <end position="20"/>
    </location>
</feature>
<feature type="chain" id="PRO_5030003863" evidence="1">
    <location>
        <begin position="21"/>
        <end position="140"/>
    </location>
</feature>
<sequence length="140" mass="15326">MNKLLALYCLILSVIAYVSADFHISTGVATGGRTGVVACPSNYWNCNCYGKGDRAGVVTDANNSGLGNITPDTNFFKIRKGLCGMGEMNFYKRNDGRWEFYVNNGDGKLLGTCYQNNAIKKCTTVLLTDKLVCYSYVCNP</sequence>
<dbReference type="OMA" id="DGMCGVG"/>
<evidence type="ECO:0000313" key="3">
    <source>
        <dbReference type="Proteomes" id="UP000242381"/>
    </source>
</evidence>
<evidence type="ECO:0000256" key="1">
    <source>
        <dbReference type="SAM" id="SignalP"/>
    </source>
</evidence>
<protein>
    <submittedName>
        <fullName evidence="2">Uncharacterized protein</fullName>
    </submittedName>
</protein>
<proteinExistence type="predicted"/>
<evidence type="ECO:0000313" key="2">
    <source>
        <dbReference type="EMBL" id="ORE20106.1"/>
    </source>
</evidence>
<reference evidence="2 3" key="1">
    <citation type="journal article" date="2016" name="Proc. Natl. Acad. Sci. U.S.A.">
        <title>Lipid metabolic changes in an early divergent fungus govern the establishment of a mutualistic symbiosis with endobacteria.</title>
        <authorList>
            <person name="Lastovetsky O.A."/>
            <person name="Gaspar M.L."/>
            <person name="Mondo S.J."/>
            <person name="LaButti K.M."/>
            <person name="Sandor L."/>
            <person name="Grigoriev I.V."/>
            <person name="Henry S.A."/>
            <person name="Pawlowska T.E."/>
        </authorList>
    </citation>
    <scope>NUCLEOTIDE SEQUENCE [LARGE SCALE GENOMIC DNA]</scope>
    <source>
        <strain evidence="2 3">ATCC 11559</strain>
    </source>
</reference>
<name>A0A0A1MZ90_RHIZD</name>
<accession>A0A0A1MZ90</accession>
<organism evidence="2 3">
    <name type="scientific">Rhizopus microsporus</name>
    <dbReference type="NCBI Taxonomy" id="58291"/>
    <lineage>
        <taxon>Eukaryota</taxon>
        <taxon>Fungi</taxon>
        <taxon>Fungi incertae sedis</taxon>
        <taxon>Mucoromycota</taxon>
        <taxon>Mucoromycotina</taxon>
        <taxon>Mucoromycetes</taxon>
        <taxon>Mucorales</taxon>
        <taxon>Mucorineae</taxon>
        <taxon>Rhizopodaceae</taxon>
        <taxon>Rhizopus</taxon>
    </lineage>
</organism>